<reference evidence="3" key="1">
    <citation type="journal article" date="2019" name="bioRxiv">
        <title>Genomics, evolutionary history and diagnostics of the Alternaria alternata species group including apple and Asian pear pathotypes.</title>
        <authorList>
            <person name="Armitage A.D."/>
            <person name="Cockerton H.M."/>
            <person name="Sreenivasaprasad S."/>
            <person name="Woodhall J.W."/>
            <person name="Lane C.R."/>
            <person name="Harrison R.J."/>
            <person name="Clarkson J.P."/>
        </authorList>
    </citation>
    <scope>NUCLEOTIDE SEQUENCE [LARGE SCALE GENOMIC DNA]</scope>
    <source>
        <strain evidence="3">FERA 1082</strain>
    </source>
</reference>
<accession>A0A4Q4M5F5</accession>
<feature type="region of interest" description="Disordered" evidence="1">
    <location>
        <begin position="1"/>
        <end position="41"/>
    </location>
</feature>
<organism evidence="2 3">
    <name type="scientific">Alternaria tenuissima</name>
    <dbReference type="NCBI Taxonomy" id="119927"/>
    <lineage>
        <taxon>Eukaryota</taxon>
        <taxon>Fungi</taxon>
        <taxon>Dikarya</taxon>
        <taxon>Ascomycota</taxon>
        <taxon>Pezizomycotina</taxon>
        <taxon>Dothideomycetes</taxon>
        <taxon>Pleosporomycetidae</taxon>
        <taxon>Pleosporales</taxon>
        <taxon>Pleosporineae</taxon>
        <taxon>Pleosporaceae</taxon>
        <taxon>Alternaria</taxon>
        <taxon>Alternaria sect. Alternaria</taxon>
        <taxon>Alternaria alternata complex</taxon>
    </lineage>
</organism>
<comment type="caution">
    <text evidence="2">The sequence shown here is derived from an EMBL/GenBank/DDBJ whole genome shotgun (WGS) entry which is preliminary data.</text>
</comment>
<dbReference type="AlphaFoldDB" id="A0A4Q4M5F5"/>
<name>A0A4Q4M5F5_9PLEO</name>
<feature type="compositionally biased region" description="Gly residues" evidence="1">
    <location>
        <begin position="17"/>
        <end position="33"/>
    </location>
</feature>
<protein>
    <submittedName>
        <fullName evidence="2">Uncharacterized protein</fullName>
    </submittedName>
</protein>
<proteinExistence type="predicted"/>
<dbReference type="EMBL" id="PDXA01000041">
    <property type="protein sequence ID" value="RYN44514.1"/>
    <property type="molecule type" value="Genomic_DNA"/>
</dbReference>
<evidence type="ECO:0000256" key="1">
    <source>
        <dbReference type="SAM" id="MobiDB-lite"/>
    </source>
</evidence>
<dbReference type="Proteomes" id="UP000292402">
    <property type="component" value="Unassembled WGS sequence"/>
</dbReference>
<evidence type="ECO:0000313" key="2">
    <source>
        <dbReference type="EMBL" id="RYN44514.1"/>
    </source>
</evidence>
<gene>
    <name evidence="2" type="ORF">AA0114_g9930</name>
</gene>
<sequence>MMLVAGGDSKDVQLSGGTAGQKGAGQKGAGQKGAGHAVLVP</sequence>
<evidence type="ECO:0000313" key="3">
    <source>
        <dbReference type="Proteomes" id="UP000292402"/>
    </source>
</evidence>